<dbReference type="PANTHER" id="PTHR30086">
    <property type="entry name" value="ARGININE EXPORTER PROTEIN ARGO"/>
    <property type="match status" value="1"/>
</dbReference>
<evidence type="ECO:0000256" key="4">
    <source>
        <dbReference type="ARBA" id="ARBA00022989"/>
    </source>
</evidence>
<dbReference type="RefSeq" id="WP_261502258.1">
    <property type="nucleotide sequence ID" value="NZ_JAODYH010000014.1"/>
</dbReference>
<sequence>MNASAFYPLLMFTLAYAITPGPNNVMLAASGATFGYRRSLPHMLGVCLGAALMLILVGCGLLTAFERLPYFHTALKYLGAGYLVWLAWRIAGSQTVGSTGTPLQPLGFGQAMAFQWVNPKSWIMAVGIVATYTPHEGFYTHLWLTAVLLIVVSFPSISLWTLLGRMVARALPSVTAVQRFNRSMAGLLLLSLYPLAAELWEYVGPWTHRVASV</sequence>
<evidence type="ECO:0000256" key="3">
    <source>
        <dbReference type="ARBA" id="ARBA00022692"/>
    </source>
</evidence>
<comment type="caution">
    <text evidence="7">The sequence shown here is derived from an EMBL/GenBank/DDBJ whole genome shotgun (WGS) entry which is preliminary data.</text>
</comment>
<protein>
    <submittedName>
        <fullName evidence="7">LysE family translocator</fullName>
    </submittedName>
</protein>
<accession>A0ABT2PRA6</accession>
<evidence type="ECO:0000256" key="2">
    <source>
        <dbReference type="ARBA" id="ARBA00022475"/>
    </source>
</evidence>
<feature type="transmembrane region" description="Helical" evidence="6">
    <location>
        <begin position="74"/>
        <end position="91"/>
    </location>
</feature>
<gene>
    <name evidence="7" type="ORF">N0K08_20485</name>
</gene>
<feature type="transmembrane region" description="Helical" evidence="6">
    <location>
        <begin position="184"/>
        <end position="203"/>
    </location>
</feature>
<keyword evidence="4 6" id="KW-1133">Transmembrane helix</keyword>
<organism evidence="7 8">
    <name type="scientific">Acidovorax bellezanensis</name>
    <dbReference type="NCBI Taxonomy" id="2976702"/>
    <lineage>
        <taxon>Bacteria</taxon>
        <taxon>Pseudomonadati</taxon>
        <taxon>Pseudomonadota</taxon>
        <taxon>Betaproteobacteria</taxon>
        <taxon>Burkholderiales</taxon>
        <taxon>Comamonadaceae</taxon>
        <taxon>Acidovorax</taxon>
    </lineage>
</organism>
<evidence type="ECO:0000313" key="8">
    <source>
        <dbReference type="Proteomes" id="UP001525968"/>
    </source>
</evidence>
<proteinExistence type="predicted"/>
<evidence type="ECO:0000256" key="1">
    <source>
        <dbReference type="ARBA" id="ARBA00004651"/>
    </source>
</evidence>
<keyword evidence="2" id="KW-1003">Cell membrane</keyword>
<dbReference type="Pfam" id="PF01810">
    <property type="entry name" value="LysE"/>
    <property type="match status" value="1"/>
</dbReference>
<evidence type="ECO:0000313" key="7">
    <source>
        <dbReference type="EMBL" id="MCT9813013.1"/>
    </source>
</evidence>
<dbReference type="InterPro" id="IPR001123">
    <property type="entry name" value="LeuE-type"/>
</dbReference>
<dbReference type="Proteomes" id="UP001525968">
    <property type="component" value="Unassembled WGS sequence"/>
</dbReference>
<feature type="transmembrane region" description="Helical" evidence="6">
    <location>
        <begin position="142"/>
        <end position="163"/>
    </location>
</feature>
<name>A0ABT2PRA6_9BURK</name>
<reference evidence="7 8" key="1">
    <citation type="submission" date="2022-09" db="EMBL/GenBank/DDBJ databases">
        <title>Draft genome of isolate Be4.</title>
        <authorList>
            <person name="Sanchez-Castro I."/>
            <person name="Martinez-Rodriguez P."/>
            <person name="Descostes M."/>
            <person name="Merroun M."/>
        </authorList>
    </citation>
    <scope>NUCLEOTIDE SEQUENCE [LARGE SCALE GENOMIC DNA]</scope>
    <source>
        <strain evidence="7 8">Be4</strain>
    </source>
</reference>
<keyword evidence="8" id="KW-1185">Reference proteome</keyword>
<evidence type="ECO:0000256" key="6">
    <source>
        <dbReference type="SAM" id="Phobius"/>
    </source>
</evidence>
<comment type="subcellular location">
    <subcellularLocation>
        <location evidence="1">Cell membrane</location>
        <topology evidence="1">Multi-pass membrane protein</topology>
    </subcellularLocation>
</comment>
<keyword evidence="3 6" id="KW-0812">Transmembrane</keyword>
<dbReference type="EMBL" id="JAODYH010000014">
    <property type="protein sequence ID" value="MCT9813013.1"/>
    <property type="molecule type" value="Genomic_DNA"/>
</dbReference>
<keyword evidence="5 6" id="KW-0472">Membrane</keyword>
<dbReference type="PANTHER" id="PTHR30086:SF20">
    <property type="entry name" value="ARGININE EXPORTER PROTEIN ARGO-RELATED"/>
    <property type="match status" value="1"/>
</dbReference>
<evidence type="ECO:0000256" key="5">
    <source>
        <dbReference type="ARBA" id="ARBA00023136"/>
    </source>
</evidence>
<feature type="transmembrane region" description="Helical" evidence="6">
    <location>
        <begin position="41"/>
        <end position="62"/>
    </location>
</feature>